<comment type="similarity">
    <text evidence="2">Belongs to the CorA metal ion transporter (MIT) (TC 1.A.35) family.</text>
</comment>
<dbReference type="Proteomes" id="UP000075531">
    <property type="component" value="Unassembled WGS sequence"/>
</dbReference>
<evidence type="ECO:0000256" key="6">
    <source>
        <dbReference type="ARBA" id="ARBA00022842"/>
    </source>
</evidence>
<keyword evidence="14" id="KW-1185">Reference proteome</keyword>
<accession>A0A151B5F1</accession>
<dbReference type="STRING" id="1121338.CLTEP_10260"/>
<keyword evidence="6" id="KW-0460">Magnesium</keyword>
<dbReference type="OrthoDB" id="9803416at2"/>
<dbReference type="FunFam" id="1.20.58.340:FF:000004">
    <property type="entry name" value="Magnesium transport protein CorA"/>
    <property type="match status" value="1"/>
</dbReference>
<evidence type="ECO:0000256" key="12">
    <source>
        <dbReference type="SAM" id="Phobius"/>
    </source>
</evidence>
<dbReference type="EMBL" id="LTBA01000007">
    <property type="protein sequence ID" value="KYH35033.1"/>
    <property type="molecule type" value="Genomic_DNA"/>
</dbReference>
<dbReference type="SUPFAM" id="SSF143865">
    <property type="entry name" value="CorA soluble domain-like"/>
    <property type="match status" value="1"/>
</dbReference>
<keyword evidence="3" id="KW-0813">Transport</keyword>
<evidence type="ECO:0000256" key="2">
    <source>
        <dbReference type="ARBA" id="ARBA00009765"/>
    </source>
</evidence>
<feature type="transmembrane region" description="Helical" evidence="12">
    <location>
        <begin position="255"/>
        <end position="275"/>
    </location>
</feature>
<dbReference type="InterPro" id="IPR045861">
    <property type="entry name" value="CorA_cytoplasmic_dom"/>
</dbReference>
<evidence type="ECO:0000256" key="10">
    <source>
        <dbReference type="ARBA" id="ARBA00034269"/>
    </source>
</evidence>
<protein>
    <submittedName>
        <fullName evidence="13">Magnesium transport protein CorA</fullName>
    </submittedName>
</protein>
<evidence type="ECO:0000313" key="13">
    <source>
        <dbReference type="EMBL" id="KYH35033.1"/>
    </source>
</evidence>
<dbReference type="GO" id="GO:0015095">
    <property type="term" value="F:magnesium ion transmembrane transporter activity"/>
    <property type="evidence" value="ECO:0007669"/>
    <property type="project" value="TreeGrafter"/>
</dbReference>
<dbReference type="Pfam" id="PF01544">
    <property type="entry name" value="CorA"/>
    <property type="match status" value="1"/>
</dbReference>
<keyword evidence="4" id="KW-1003">Cell membrane</keyword>
<dbReference type="Gene3D" id="3.30.460.20">
    <property type="entry name" value="CorA soluble domain-like"/>
    <property type="match status" value="1"/>
</dbReference>
<keyword evidence="8" id="KW-0406">Ion transport</keyword>
<keyword evidence="5 12" id="KW-0812">Transmembrane</keyword>
<dbReference type="InterPro" id="IPR045863">
    <property type="entry name" value="CorA_TM1_TM2"/>
</dbReference>
<gene>
    <name evidence="13" type="primary">corA_1</name>
    <name evidence="13" type="ORF">CLTEP_10260</name>
</gene>
<dbReference type="AlphaFoldDB" id="A0A151B5F1"/>
<proteinExistence type="inferred from homology"/>
<dbReference type="InterPro" id="IPR002523">
    <property type="entry name" value="MgTranspt_CorA/ZnTranspt_ZntB"/>
</dbReference>
<dbReference type="CDD" id="cd12822">
    <property type="entry name" value="TmCorA-like"/>
    <property type="match status" value="1"/>
</dbReference>
<evidence type="ECO:0000256" key="7">
    <source>
        <dbReference type="ARBA" id="ARBA00022989"/>
    </source>
</evidence>
<keyword evidence="7 12" id="KW-1133">Transmembrane helix</keyword>
<feature type="transmembrane region" description="Helical" evidence="12">
    <location>
        <begin position="287"/>
        <end position="307"/>
    </location>
</feature>
<evidence type="ECO:0000256" key="3">
    <source>
        <dbReference type="ARBA" id="ARBA00022448"/>
    </source>
</evidence>
<evidence type="ECO:0000313" key="14">
    <source>
        <dbReference type="Proteomes" id="UP000075531"/>
    </source>
</evidence>
<keyword evidence="9 12" id="KW-0472">Membrane</keyword>
<dbReference type="PANTHER" id="PTHR46494:SF1">
    <property type="entry name" value="CORA FAMILY METAL ION TRANSPORTER (EUROFUNG)"/>
    <property type="match status" value="1"/>
</dbReference>
<dbReference type="SUPFAM" id="SSF144083">
    <property type="entry name" value="Magnesium transport protein CorA, transmembrane region"/>
    <property type="match status" value="1"/>
</dbReference>
<organism evidence="13 14">
    <name type="scientific">Clostridium tepidiprofundi DSM 19306</name>
    <dbReference type="NCBI Taxonomy" id="1121338"/>
    <lineage>
        <taxon>Bacteria</taxon>
        <taxon>Bacillati</taxon>
        <taxon>Bacillota</taxon>
        <taxon>Clostridia</taxon>
        <taxon>Eubacteriales</taxon>
        <taxon>Clostridiaceae</taxon>
        <taxon>Clostridium</taxon>
    </lineage>
</organism>
<dbReference type="GO" id="GO:0000287">
    <property type="term" value="F:magnesium ion binding"/>
    <property type="evidence" value="ECO:0007669"/>
    <property type="project" value="TreeGrafter"/>
</dbReference>
<evidence type="ECO:0000256" key="11">
    <source>
        <dbReference type="ARBA" id="ARBA00045497"/>
    </source>
</evidence>
<evidence type="ECO:0000256" key="1">
    <source>
        <dbReference type="ARBA" id="ARBA00004651"/>
    </source>
</evidence>
<comment type="subcellular location">
    <subcellularLocation>
        <location evidence="1">Cell membrane</location>
        <topology evidence="1">Multi-pass membrane protein</topology>
    </subcellularLocation>
</comment>
<sequence>MQAYDMIKDEFYFHTDFKIGKSNYWIIATPDELKKIQENIGIIKYTKTDYDSKIKHQSSINFFDDYLFLSLNVLNFENNVLKASDIKIFLCRNYILTIYKENIDLLNELMKDISNSQNCFILKSKPEPSIVLYYLLDRIIIRNYEVISKLEYQADKIEINILKNPRHEQIDQLITLRRQVYKIKKYLNPLRYIGDALVSNENSIIEQCNIVYFESINSKIEKLMMALEALVQDLALVREAFESEIANKTNELMKIFTLIATIFLPLNLITSMHGMNYDNIPFCDLKYGYYIMIGVMCLIASSLVILFKKKKWL</sequence>
<dbReference type="Gene3D" id="1.20.58.340">
    <property type="entry name" value="Magnesium transport protein CorA, transmembrane region"/>
    <property type="match status" value="2"/>
</dbReference>
<reference evidence="13 14" key="1">
    <citation type="submission" date="2016-02" db="EMBL/GenBank/DDBJ databases">
        <title>Genome sequence of Clostridium tepidiprofundi DSM 19306.</title>
        <authorList>
            <person name="Poehlein A."/>
            <person name="Daniel R."/>
        </authorList>
    </citation>
    <scope>NUCLEOTIDE SEQUENCE [LARGE SCALE GENOMIC DNA]</scope>
    <source>
        <strain evidence="13 14">DSM 19306</strain>
    </source>
</reference>
<evidence type="ECO:0000256" key="4">
    <source>
        <dbReference type="ARBA" id="ARBA00022475"/>
    </source>
</evidence>
<dbReference type="RefSeq" id="WP_066823520.1">
    <property type="nucleotide sequence ID" value="NZ_LTBA01000007.1"/>
</dbReference>
<comment type="caution">
    <text evidence="13">The sequence shown here is derived from an EMBL/GenBank/DDBJ whole genome shotgun (WGS) entry which is preliminary data.</text>
</comment>
<dbReference type="PATRIC" id="fig|1121338.3.peg.1058"/>
<dbReference type="PANTHER" id="PTHR46494">
    <property type="entry name" value="CORA FAMILY METAL ION TRANSPORTER (EUROFUNG)"/>
    <property type="match status" value="1"/>
</dbReference>
<evidence type="ECO:0000256" key="5">
    <source>
        <dbReference type="ARBA" id="ARBA00022692"/>
    </source>
</evidence>
<dbReference type="GO" id="GO:0050897">
    <property type="term" value="F:cobalt ion binding"/>
    <property type="evidence" value="ECO:0007669"/>
    <property type="project" value="TreeGrafter"/>
</dbReference>
<name>A0A151B5F1_9CLOT</name>
<comment type="function">
    <text evidence="11">Mediates influx of magnesium ions. Alternates between open and closed states. Activated by low cytoplasmic Mg(2+) levels. Inactive when cytoplasmic Mg(2+) levels are high.</text>
</comment>
<dbReference type="GO" id="GO:0005886">
    <property type="term" value="C:plasma membrane"/>
    <property type="evidence" value="ECO:0007669"/>
    <property type="project" value="UniProtKB-SubCell"/>
</dbReference>
<evidence type="ECO:0000256" key="8">
    <source>
        <dbReference type="ARBA" id="ARBA00023065"/>
    </source>
</evidence>
<evidence type="ECO:0000256" key="9">
    <source>
        <dbReference type="ARBA" id="ARBA00023136"/>
    </source>
</evidence>
<comment type="catalytic activity">
    <reaction evidence="10">
        <text>Mg(2+)(in) = Mg(2+)(out)</text>
        <dbReference type="Rhea" id="RHEA:29827"/>
        <dbReference type="ChEBI" id="CHEBI:18420"/>
    </reaction>
</comment>
<dbReference type="GO" id="GO:0015087">
    <property type="term" value="F:cobalt ion transmembrane transporter activity"/>
    <property type="evidence" value="ECO:0007669"/>
    <property type="project" value="TreeGrafter"/>
</dbReference>